<keyword evidence="2" id="KW-0812">Transmembrane</keyword>
<dbReference type="RefSeq" id="WP_125119271.1">
    <property type="nucleotide sequence ID" value="NZ_AP019309.1"/>
</dbReference>
<evidence type="ECO:0000313" key="4">
    <source>
        <dbReference type="EMBL" id="BBH26398.1"/>
    </source>
</evidence>
<dbReference type="EMBL" id="AP019309">
    <property type="protein sequence ID" value="BBH26398.1"/>
    <property type="molecule type" value="Genomic_DNA"/>
</dbReference>
<gene>
    <name evidence="4" type="ORF">SG0102_13320</name>
</gene>
<dbReference type="PANTHER" id="PTHR22911:SF137">
    <property type="entry name" value="SOLUTE CARRIER FAMILY 35 MEMBER G2-RELATED"/>
    <property type="match status" value="1"/>
</dbReference>
<dbReference type="FunCoup" id="A0A3G9JQ65">
    <property type="interactions" value="7"/>
</dbReference>
<sequence>MERKGMFYSIASAVIFGFMPLLTKVAYQGGANAVTAASSRYLMGSLILLIILKITKTRLKITKEEGKALLRLSIFMALTPLLLYSSYQYIDSGLSTTLHFTYPVFVILLSLILYKNKMRHKQSLATLLCMSGILCLYNPSGQISLFGMAIALASGLAYAFYILFLGRSHLDRLPTLTTAFYITLLSGLELLIFALLTGTFVYRLTPTAYVAEAALGLLMSVIALTFFQKGVFLCGDVKASLLSTFEPITSTFVGMLFLGERLTPLAYVGMVCILISTIILVLPDRLRVREA</sequence>
<feature type="transmembrane region" description="Helical" evidence="2">
    <location>
        <begin position="145"/>
        <end position="166"/>
    </location>
</feature>
<keyword evidence="5" id="KW-1185">Reference proteome</keyword>
<feature type="transmembrane region" description="Helical" evidence="2">
    <location>
        <begin position="39"/>
        <end position="56"/>
    </location>
</feature>
<dbReference type="KEGG" id="ebm:SG0102_13320"/>
<dbReference type="AlphaFoldDB" id="A0A3G9JQ65"/>
<dbReference type="InterPro" id="IPR037185">
    <property type="entry name" value="EmrE-like"/>
</dbReference>
<feature type="transmembrane region" description="Helical" evidence="2">
    <location>
        <begin position="68"/>
        <end position="90"/>
    </location>
</feature>
<dbReference type="SUPFAM" id="SSF103481">
    <property type="entry name" value="Multidrug resistance efflux transporter EmrE"/>
    <property type="match status" value="2"/>
</dbReference>
<keyword evidence="2" id="KW-1133">Transmembrane helix</keyword>
<protein>
    <submittedName>
        <fullName evidence="4">Membrane protein</fullName>
    </submittedName>
</protein>
<dbReference type="OrthoDB" id="9808556at2"/>
<evidence type="ECO:0000256" key="1">
    <source>
        <dbReference type="ARBA" id="ARBA00007362"/>
    </source>
</evidence>
<dbReference type="InParanoid" id="A0A3G9JQ65"/>
<name>A0A3G9JQ65_9FIRM</name>
<evidence type="ECO:0000313" key="5">
    <source>
        <dbReference type="Proteomes" id="UP000268059"/>
    </source>
</evidence>
<comment type="similarity">
    <text evidence="1">Belongs to the EamA transporter family.</text>
</comment>
<keyword evidence="2" id="KW-0472">Membrane</keyword>
<feature type="transmembrane region" description="Helical" evidence="2">
    <location>
        <begin position="7"/>
        <end position="27"/>
    </location>
</feature>
<organism evidence="4 5">
    <name type="scientific">Intestinibaculum porci</name>
    <dbReference type="NCBI Taxonomy" id="2487118"/>
    <lineage>
        <taxon>Bacteria</taxon>
        <taxon>Bacillati</taxon>
        <taxon>Bacillota</taxon>
        <taxon>Erysipelotrichia</taxon>
        <taxon>Erysipelotrichales</taxon>
        <taxon>Erysipelotrichaceae</taxon>
        <taxon>Intestinibaculum</taxon>
    </lineage>
</organism>
<dbReference type="PANTHER" id="PTHR22911">
    <property type="entry name" value="ACYL-MALONYL CONDENSING ENZYME-RELATED"/>
    <property type="match status" value="1"/>
</dbReference>
<accession>A0A3G9JQ65</accession>
<feature type="transmembrane region" description="Helical" evidence="2">
    <location>
        <begin position="264"/>
        <end position="282"/>
    </location>
</feature>
<feature type="domain" description="EamA" evidence="3">
    <location>
        <begin position="4"/>
        <end position="137"/>
    </location>
</feature>
<feature type="domain" description="EamA" evidence="3">
    <location>
        <begin position="146"/>
        <end position="281"/>
    </location>
</feature>
<dbReference type="Proteomes" id="UP000268059">
    <property type="component" value="Chromosome"/>
</dbReference>
<dbReference type="InterPro" id="IPR000620">
    <property type="entry name" value="EamA_dom"/>
</dbReference>
<evidence type="ECO:0000259" key="3">
    <source>
        <dbReference type="Pfam" id="PF00892"/>
    </source>
</evidence>
<dbReference type="Pfam" id="PF00892">
    <property type="entry name" value="EamA"/>
    <property type="match status" value="2"/>
</dbReference>
<feature type="transmembrane region" description="Helical" evidence="2">
    <location>
        <begin position="208"/>
        <end position="227"/>
    </location>
</feature>
<feature type="transmembrane region" description="Helical" evidence="2">
    <location>
        <begin position="178"/>
        <end position="202"/>
    </location>
</feature>
<dbReference type="GO" id="GO:0016020">
    <property type="term" value="C:membrane"/>
    <property type="evidence" value="ECO:0007669"/>
    <property type="project" value="InterPro"/>
</dbReference>
<evidence type="ECO:0000256" key="2">
    <source>
        <dbReference type="SAM" id="Phobius"/>
    </source>
</evidence>
<feature type="transmembrane region" description="Helical" evidence="2">
    <location>
        <begin position="96"/>
        <end position="114"/>
    </location>
</feature>
<reference evidence="4 5" key="1">
    <citation type="submission" date="2018-11" db="EMBL/GenBank/DDBJ databases">
        <title>Novel Erysipelotrichaceae bacterium isolated from small intestine of a swine.</title>
        <authorList>
            <person name="Kim J.S."/>
            <person name="Choe H."/>
            <person name="Lee Y.R."/>
            <person name="Kim K.M."/>
            <person name="Park D.S."/>
        </authorList>
    </citation>
    <scope>NUCLEOTIDE SEQUENCE [LARGE SCALE GENOMIC DNA]</scope>
    <source>
        <strain evidence="4 5">SG0102</strain>
    </source>
</reference>
<proteinExistence type="inferred from homology"/>